<accession>A0A8T3BE84</accession>
<dbReference type="AlphaFoldDB" id="A0A8T3BE84"/>
<name>A0A8T3BE84_DENNO</name>
<comment type="caution">
    <text evidence="1">The sequence shown here is derived from an EMBL/GenBank/DDBJ whole genome shotgun (WGS) entry which is preliminary data.</text>
</comment>
<gene>
    <name evidence="1" type="ORF">KFK09_013877</name>
</gene>
<proteinExistence type="predicted"/>
<keyword evidence="2" id="KW-1185">Reference proteome</keyword>
<sequence length="126" mass="14390">MFNWSRPEGMPRNEPSEEAIWELIDKHDPRGTANMADRLEQHEEMLRGRSTYGEFFVRSPLLPRSELDPSVYEDPAEWVTTIRLKCGDYNPLESTIAQVSSGMCDILEPAADVVEKVGQSKLLSHR</sequence>
<evidence type="ECO:0000313" key="2">
    <source>
        <dbReference type="Proteomes" id="UP000829196"/>
    </source>
</evidence>
<organism evidence="1 2">
    <name type="scientific">Dendrobium nobile</name>
    <name type="common">Orchid</name>
    <dbReference type="NCBI Taxonomy" id="94219"/>
    <lineage>
        <taxon>Eukaryota</taxon>
        <taxon>Viridiplantae</taxon>
        <taxon>Streptophyta</taxon>
        <taxon>Embryophyta</taxon>
        <taxon>Tracheophyta</taxon>
        <taxon>Spermatophyta</taxon>
        <taxon>Magnoliopsida</taxon>
        <taxon>Liliopsida</taxon>
        <taxon>Asparagales</taxon>
        <taxon>Orchidaceae</taxon>
        <taxon>Epidendroideae</taxon>
        <taxon>Malaxideae</taxon>
        <taxon>Dendrobiinae</taxon>
        <taxon>Dendrobium</taxon>
    </lineage>
</organism>
<dbReference type="EMBL" id="JAGYWB010000010">
    <property type="protein sequence ID" value="KAI0507749.1"/>
    <property type="molecule type" value="Genomic_DNA"/>
</dbReference>
<reference evidence="1" key="1">
    <citation type="journal article" date="2022" name="Front. Genet.">
        <title>Chromosome-Scale Assembly of the Dendrobium nobile Genome Provides Insights Into the Molecular Mechanism of the Biosynthesis of the Medicinal Active Ingredient of Dendrobium.</title>
        <authorList>
            <person name="Xu Q."/>
            <person name="Niu S.-C."/>
            <person name="Li K.-L."/>
            <person name="Zheng P.-J."/>
            <person name="Zhang X.-J."/>
            <person name="Jia Y."/>
            <person name="Liu Y."/>
            <person name="Niu Y.-X."/>
            <person name="Yu L.-H."/>
            <person name="Chen D.-F."/>
            <person name="Zhang G.-Q."/>
        </authorList>
    </citation>
    <scope>NUCLEOTIDE SEQUENCE</scope>
    <source>
        <tissue evidence="1">Leaf</tissue>
    </source>
</reference>
<evidence type="ECO:0000313" key="1">
    <source>
        <dbReference type="EMBL" id="KAI0507749.1"/>
    </source>
</evidence>
<dbReference type="Proteomes" id="UP000829196">
    <property type="component" value="Unassembled WGS sequence"/>
</dbReference>
<protein>
    <submittedName>
        <fullName evidence="1">Uncharacterized protein</fullName>
    </submittedName>
</protein>
<dbReference type="SMR" id="A0A8T3BE84"/>